<evidence type="ECO:0000256" key="5">
    <source>
        <dbReference type="ARBA" id="ARBA00016977"/>
    </source>
</evidence>
<dbReference type="InterPro" id="IPR016040">
    <property type="entry name" value="NAD(P)-bd_dom"/>
</dbReference>
<evidence type="ECO:0000256" key="1">
    <source>
        <dbReference type="ARBA" id="ARBA00001539"/>
    </source>
</evidence>
<keyword evidence="7 8" id="KW-0456">Lyase</keyword>
<dbReference type="InterPro" id="IPR005888">
    <property type="entry name" value="dTDP_Gluc_deHydtase"/>
</dbReference>
<feature type="domain" description="NAD(P)-binding" evidence="9">
    <location>
        <begin position="5"/>
        <end position="320"/>
    </location>
</feature>
<evidence type="ECO:0000313" key="11">
    <source>
        <dbReference type="EMBL" id="OAA89232.1"/>
    </source>
</evidence>
<dbReference type="RefSeq" id="WP_013237214.1">
    <property type="nucleotide sequence ID" value="NC_014328.1"/>
</dbReference>
<dbReference type="AlphaFoldDB" id="D8GMK4"/>
<dbReference type="Pfam" id="PF16363">
    <property type="entry name" value="GDP_Man_Dehyd"/>
    <property type="match status" value="1"/>
</dbReference>
<evidence type="ECO:0000256" key="2">
    <source>
        <dbReference type="ARBA" id="ARBA00001911"/>
    </source>
</evidence>
<dbReference type="PANTHER" id="PTHR43000">
    <property type="entry name" value="DTDP-D-GLUCOSE 4,6-DEHYDRATASE-RELATED"/>
    <property type="match status" value="1"/>
</dbReference>
<evidence type="ECO:0000256" key="7">
    <source>
        <dbReference type="ARBA" id="ARBA00023239"/>
    </source>
</evidence>
<dbReference type="KEGG" id="clj:CLJU_c05320"/>
<dbReference type="NCBIfam" id="TIGR01181">
    <property type="entry name" value="dTDP_gluc_dehyt"/>
    <property type="match status" value="1"/>
</dbReference>
<accession>D8GMK4</accession>
<dbReference type="HOGENOM" id="CLU_007383_1_14_9"/>
<dbReference type="FunFam" id="3.40.50.720:FF:000304">
    <property type="entry name" value="UDP-glucose 4,6-dehydratase"/>
    <property type="match status" value="1"/>
</dbReference>
<reference evidence="11 13" key="3">
    <citation type="journal article" date="2016" name="Biotechnol. Bioeng.">
        <title>Traits of selected Clostridium strains for syngas fermentation to ethanol.</title>
        <authorList>
            <person name="Martin M.E."/>
            <person name="Richter H."/>
            <person name="Saha S."/>
            <person name="Angenent L.T."/>
        </authorList>
    </citation>
    <scope>NUCLEOTIDE SEQUENCE [LARGE SCALE GENOMIC DNA]</scope>
    <source>
        <strain evidence="11 13">PETC</strain>
    </source>
</reference>
<proteinExistence type="inferred from homology"/>
<evidence type="ECO:0000256" key="4">
    <source>
        <dbReference type="ARBA" id="ARBA00011990"/>
    </source>
</evidence>
<evidence type="ECO:0000256" key="6">
    <source>
        <dbReference type="ARBA" id="ARBA00023027"/>
    </source>
</evidence>
<comment type="similarity">
    <text evidence="3 8">Belongs to the NAD(P)-dependent epimerase/dehydratase family. dTDP-glucose dehydratase subfamily.</text>
</comment>
<dbReference type="PATRIC" id="fig|748727.19.peg.2205"/>
<dbReference type="OrthoDB" id="9811743at2"/>
<dbReference type="SUPFAM" id="SSF51735">
    <property type="entry name" value="NAD(P)-binding Rossmann-fold domains"/>
    <property type="match status" value="1"/>
</dbReference>
<dbReference type="Proteomes" id="UP000001656">
    <property type="component" value="Chromosome"/>
</dbReference>
<evidence type="ECO:0000256" key="3">
    <source>
        <dbReference type="ARBA" id="ARBA00008178"/>
    </source>
</evidence>
<dbReference type="EMBL" id="LITS01000002">
    <property type="protein sequence ID" value="OAA89232.1"/>
    <property type="molecule type" value="Genomic_DNA"/>
</dbReference>
<evidence type="ECO:0000313" key="12">
    <source>
        <dbReference type="Proteomes" id="UP000001656"/>
    </source>
</evidence>
<dbReference type="Gene3D" id="3.90.25.10">
    <property type="entry name" value="UDP-galactose 4-epimerase, domain 1"/>
    <property type="match status" value="1"/>
</dbReference>
<dbReference type="STRING" id="748727.CLJU_c05320"/>
<dbReference type="GO" id="GO:0008460">
    <property type="term" value="F:dTDP-glucose 4,6-dehydratase activity"/>
    <property type="evidence" value="ECO:0007669"/>
    <property type="project" value="UniProtKB-EC"/>
</dbReference>
<keyword evidence="13" id="KW-1185">Reference proteome</keyword>
<keyword evidence="6" id="KW-0520">NAD</keyword>
<dbReference type="GO" id="GO:0009225">
    <property type="term" value="P:nucleotide-sugar metabolic process"/>
    <property type="evidence" value="ECO:0007669"/>
    <property type="project" value="InterPro"/>
</dbReference>
<comment type="cofactor">
    <cofactor evidence="2 8">
        <name>NAD(+)</name>
        <dbReference type="ChEBI" id="CHEBI:57540"/>
    </cofactor>
</comment>
<organism evidence="10 12">
    <name type="scientific">Clostridium ljungdahlii (strain ATCC 55383 / DSM 13528 / PETC)</name>
    <dbReference type="NCBI Taxonomy" id="748727"/>
    <lineage>
        <taxon>Bacteria</taxon>
        <taxon>Bacillati</taxon>
        <taxon>Bacillota</taxon>
        <taxon>Clostridia</taxon>
        <taxon>Eubacteriales</taxon>
        <taxon>Clostridiaceae</taxon>
        <taxon>Clostridium</taxon>
    </lineage>
</organism>
<comment type="catalytic activity">
    <reaction evidence="1 8">
        <text>dTDP-alpha-D-glucose = dTDP-4-dehydro-6-deoxy-alpha-D-glucose + H2O</text>
        <dbReference type="Rhea" id="RHEA:17221"/>
        <dbReference type="ChEBI" id="CHEBI:15377"/>
        <dbReference type="ChEBI" id="CHEBI:57477"/>
        <dbReference type="ChEBI" id="CHEBI:57649"/>
        <dbReference type="EC" id="4.2.1.46"/>
    </reaction>
</comment>
<dbReference type="InterPro" id="IPR036291">
    <property type="entry name" value="NAD(P)-bd_dom_sf"/>
</dbReference>
<dbReference type="eggNOG" id="COG1088">
    <property type="taxonomic scope" value="Bacteria"/>
</dbReference>
<gene>
    <name evidence="10" type="primary">rfbB1</name>
    <name evidence="11" type="synonym">rfbB_2</name>
    <name evidence="10" type="ordered locus">CLJU_c05320</name>
    <name evidence="11" type="ORF">WX45_02474</name>
</gene>
<dbReference type="Proteomes" id="UP000077020">
    <property type="component" value="Unassembled WGS sequence"/>
</dbReference>
<sequence length="351" mass="40466">MKTYLVTGGAGFIGSNFIHYMLKKYSDIKIINYDKLTYAGNLENLKSISKNSNYIFIQGDICDREKLQQLFQKYDIDYVINFAAESHVDRSIRDPEVFVKTNVLGTVALLDTAKNAWTVEDGFKEGKKYLQVSTDEVYGSLGKEGYFTEKTPLDSHSPYSSSKASADLMVKAYFDTYKMPVNITRCSNNYGAYQFPEKLIPLVINNCLNKRDIPVYGDGLNIRDWLYVEDHCKAIDMVINSGQCGEVYNIGGHNERTNIHIVKTIISYIHDNVDSSVGENLIKYVEDRKGHDRRYGIDPTKIKDELGWYPETKFEDGIVKTIKWYLDNKDWMDNVTSGDYKKYYEKMYKNK</sequence>
<evidence type="ECO:0000313" key="10">
    <source>
        <dbReference type="EMBL" id="ADK13614.1"/>
    </source>
</evidence>
<name>D8GMK4_CLOLD</name>
<evidence type="ECO:0000313" key="13">
    <source>
        <dbReference type="Proteomes" id="UP000077020"/>
    </source>
</evidence>
<reference evidence="10 12" key="2">
    <citation type="journal article" date="2010" name="Proc. Natl. Acad. Sci. U.S.A.">
        <title>Clostridium ljungdahlii represents a microbial production platform based on syngas.</title>
        <authorList>
            <person name="Kopke M."/>
            <person name="Held C."/>
            <person name="Hujer S."/>
            <person name="Liesegang H."/>
            <person name="Wiezer A."/>
            <person name="Wollherr A."/>
            <person name="Ehrenreich A."/>
            <person name="Liebl W."/>
            <person name="Gottschalk G."/>
            <person name="Durre P."/>
        </authorList>
    </citation>
    <scope>NUCLEOTIDE SEQUENCE [LARGE SCALE GENOMIC DNA]</scope>
    <source>
        <strain evidence="12">ATCC 55383 / DSM 13528 / PETC</strain>
        <strain evidence="10">DSM 13528</strain>
    </source>
</reference>
<dbReference type="CDD" id="cd05246">
    <property type="entry name" value="dTDP_GD_SDR_e"/>
    <property type="match status" value="1"/>
</dbReference>
<dbReference type="EC" id="4.2.1.46" evidence="4 8"/>
<dbReference type="EMBL" id="CP001666">
    <property type="protein sequence ID" value="ADK13614.1"/>
    <property type="molecule type" value="Genomic_DNA"/>
</dbReference>
<evidence type="ECO:0000259" key="9">
    <source>
        <dbReference type="Pfam" id="PF16363"/>
    </source>
</evidence>
<evidence type="ECO:0000256" key="8">
    <source>
        <dbReference type="RuleBase" id="RU004473"/>
    </source>
</evidence>
<reference evidence="10" key="1">
    <citation type="submission" date="2009-07" db="EMBL/GenBank/DDBJ databases">
        <authorList>
            <person name="Koepke M."/>
            <person name="Hujer S."/>
            <person name="Held C."/>
            <person name="Wiezer A."/>
            <person name="Liesegang H."/>
            <person name="Ehrenreich A."/>
            <person name="Gottschalk G."/>
            <person name="Duerre P."/>
        </authorList>
    </citation>
    <scope>NUCLEOTIDE SEQUENCE</scope>
    <source>
        <strain evidence="10">DSM 13528</strain>
    </source>
</reference>
<protein>
    <recommendedName>
        <fullName evidence="5 8">dTDP-glucose 4,6-dehydratase</fullName>
        <ecNumber evidence="4 8">4.2.1.46</ecNumber>
    </recommendedName>
</protein>
<dbReference type="Gene3D" id="3.40.50.720">
    <property type="entry name" value="NAD(P)-binding Rossmann-like Domain"/>
    <property type="match status" value="1"/>
</dbReference>